<feature type="domain" description="Chromosomal replication initiator DnaA C-terminal" evidence="10">
    <location>
        <begin position="312"/>
        <end position="381"/>
    </location>
</feature>
<keyword evidence="1" id="KW-0963">Cytoplasm</keyword>
<dbReference type="SMART" id="SM00760">
    <property type="entry name" value="Bac_DnaA_C"/>
    <property type="match status" value="1"/>
</dbReference>
<dbReference type="CDD" id="cd00009">
    <property type="entry name" value="AAA"/>
    <property type="match status" value="1"/>
</dbReference>
<dbReference type="InterPro" id="IPR010921">
    <property type="entry name" value="Trp_repressor/repl_initiator"/>
</dbReference>
<evidence type="ECO:0000256" key="1">
    <source>
        <dbReference type="ARBA" id="ARBA00022490"/>
    </source>
</evidence>
<evidence type="ECO:0000313" key="11">
    <source>
        <dbReference type="EMBL" id="TWT32273.1"/>
    </source>
</evidence>
<keyword evidence="12" id="KW-1185">Reference proteome</keyword>
<evidence type="ECO:0000256" key="4">
    <source>
        <dbReference type="ARBA" id="ARBA00022840"/>
    </source>
</evidence>
<proteinExistence type="inferred from homology"/>
<dbReference type="EMBL" id="SIHJ01000003">
    <property type="protein sequence ID" value="TWT32273.1"/>
    <property type="molecule type" value="Genomic_DNA"/>
</dbReference>
<evidence type="ECO:0000256" key="2">
    <source>
        <dbReference type="ARBA" id="ARBA00022705"/>
    </source>
</evidence>
<evidence type="ECO:0000259" key="10">
    <source>
        <dbReference type="SMART" id="SM00760"/>
    </source>
</evidence>
<dbReference type="Pfam" id="PF00308">
    <property type="entry name" value="Bac_DnaA"/>
    <property type="match status" value="1"/>
</dbReference>
<comment type="similarity">
    <text evidence="8">Belongs to the DnaA family.</text>
</comment>
<dbReference type="PANTHER" id="PTHR30050">
    <property type="entry name" value="CHROMOSOMAL REPLICATION INITIATOR PROTEIN DNAA"/>
    <property type="match status" value="1"/>
</dbReference>
<dbReference type="SUPFAM" id="SSF48295">
    <property type="entry name" value="TrpR-like"/>
    <property type="match status" value="1"/>
</dbReference>
<dbReference type="GO" id="GO:0006270">
    <property type="term" value="P:DNA replication initiation"/>
    <property type="evidence" value="ECO:0007669"/>
    <property type="project" value="InterPro"/>
</dbReference>
<organism evidence="11 12">
    <name type="scientific">Posidoniimonas corsicana</name>
    <dbReference type="NCBI Taxonomy" id="1938618"/>
    <lineage>
        <taxon>Bacteria</taxon>
        <taxon>Pseudomonadati</taxon>
        <taxon>Planctomycetota</taxon>
        <taxon>Planctomycetia</taxon>
        <taxon>Pirellulales</taxon>
        <taxon>Lacipirellulaceae</taxon>
        <taxon>Posidoniimonas</taxon>
    </lineage>
</organism>
<dbReference type="InterPro" id="IPR020591">
    <property type="entry name" value="Chromosome_initiator_DnaA-like"/>
</dbReference>
<dbReference type="InterPro" id="IPR027417">
    <property type="entry name" value="P-loop_NTPase"/>
</dbReference>
<dbReference type="Gene3D" id="1.10.1750.10">
    <property type="match status" value="1"/>
</dbReference>
<dbReference type="Proteomes" id="UP000316714">
    <property type="component" value="Unassembled WGS sequence"/>
</dbReference>
<keyword evidence="6 7" id="KW-0238">DNA-binding</keyword>
<comment type="function">
    <text evidence="7">Plays an essential role in the initiation and regulation of chromosomal replication. ATP-DnaA binds to the origin of replication (oriC) to initiate formation of the DNA replication initiation complex once per cell cycle. Binds the DnaA box (a 9 base pair repeat at the origin) and separates the double-stranded (ds)DNA. Forms a right-handed helical filament on oriC DNA; dsDNA binds to the exterior of the filament while single-stranded (ss)DNA is stabiized in the filament's interior. The ATP-DnaA-oriC complex binds and stabilizes one strand of the AT-rich DNA unwinding element (DUE), permitting loading of DNA polymerase. After initiation quickly degrades to an ADP-DnaA complex that is not apt for DNA replication. Binds acidic phospholipids.</text>
</comment>
<evidence type="ECO:0000256" key="5">
    <source>
        <dbReference type="ARBA" id="ARBA00023121"/>
    </source>
</evidence>
<dbReference type="GO" id="GO:0008289">
    <property type="term" value="F:lipid binding"/>
    <property type="evidence" value="ECO:0007669"/>
    <property type="project" value="UniProtKB-KW"/>
</dbReference>
<comment type="caution">
    <text evidence="11">The sequence shown here is derived from an EMBL/GenBank/DDBJ whole genome shotgun (WGS) entry which is preliminary data.</text>
</comment>
<sequence length="408" mass="42961">MQDGAEVVPATLPQAVACPADPPGCVGGDAGRTAAAGGVTRLPLAGRRLKSSSPEATEAGAWTMPCFVAGPENRLVAAVFQRLLAAVGDDNGLAVGQSSIGSLLLFGPSGCGKTHLARGLAEAWHNRLGHTKNGDSQVAYLTASDFRRQVASAVNDRSLDAFRRQIRRCRLLVIDDLPRLAGEAYALEELIHTVDALAVSGALFVGASQKPLADVPQLSRALTGRLLSGVTLQVAQPSLATRQALLQQALSALGCTATPKALALLAEQAPTDPRRLLGVALRLRRRLRAGATLDEKLAASLAELDLARPSPPAGEIVATVARYYGLPKAKLTSSSRQKSIVLARAVAIYLTRELTPLSYDQIGKLLGGRDHTTVLHNYRRIERSLPTDRALRTALDELRGSITAAAAV</sequence>
<dbReference type="GO" id="GO:0003688">
    <property type="term" value="F:DNA replication origin binding"/>
    <property type="evidence" value="ECO:0007669"/>
    <property type="project" value="InterPro"/>
</dbReference>
<dbReference type="GO" id="GO:0005524">
    <property type="term" value="F:ATP binding"/>
    <property type="evidence" value="ECO:0007669"/>
    <property type="project" value="UniProtKB-KW"/>
</dbReference>
<evidence type="ECO:0000256" key="3">
    <source>
        <dbReference type="ARBA" id="ARBA00022741"/>
    </source>
</evidence>
<gene>
    <name evidence="11" type="primary">dnaA_2</name>
    <name evidence="11" type="ORF">KOR34_40350</name>
</gene>
<dbReference type="Pfam" id="PF08299">
    <property type="entry name" value="Bac_DnaA_C"/>
    <property type="match status" value="1"/>
</dbReference>
<dbReference type="AlphaFoldDB" id="A0A5C5V2V5"/>
<dbReference type="SMART" id="SM00382">
    <property type="entry name" value="AAA"/>
    <property type="match status" value="1"/>
</dbReference>
<evidence type="ECO:0000259" key="9">
    <source>
        <dbReference type="SMART" id="SM00382"/>
    </source>
</evidence>
<keyword evidence="2 7" id="KW-0235">DNA replication</keyword>
<protein>
    <recommendedName>
        <fullName evidence="7">Chromosomal replication initiator protein DnaA</fullName>
    </recommendedName>
</protein>
<keyword evidence="3 7" id="KW-0547">Nucleotide-binding</keyword>
<dbReference type="CDD" id="cd06571">
    <property type="entry name" value="Bac_DnaA_C"/>
    <property type="match status" value="1"/>
</dbReference>
<feature type="domain" description="AAA+ ATPase" evidence="9">
    <location>
        <begin position="99"/>
        <end position="238"/>
    </location>
</feature>
<evidence type="ECO:0000313" key="12">
    <source>
        <dbReference type="Proteomes" id="UP000316714"/>
    </source>
</evidence>
<keyword evidence="4 7" id="KW-0067">ATP-binding</keyword>
<dbReference type="GO" id="GO:0005886">
    <property type="term" value="C:plasma membrane"/>
    <property type="evidence" value="ECO:0007669"/>
    <property type="project" value="TreeGrafter"/>
</dbReference>
<accession>A0A5C5V2V5</accession>
<dbReference type="SUPFAM" id="SSF52540">
    <property type="entry name" value="P-loop containing nucleoside triphosphate hydrolases"/>
    <property type="match status" value="1"/>
</dbReference>
<dbReference type="PANTHER" id="PTHR30050:SF2">
    <property type="entry name" value="CHROMOSOMAL REPLICATION INITIATOR PROTEIN DNAA"/>
    <property type="match status" value="1"/>
</dbReference>
<reference evidence="11 12" key="1">
    <citation type="submission" date="2019-02" db="EMBL/GenBank/DDBJ databases">
        <title>Deep-cultivation of Planctomycetes and their phenomic and genomic characterization uncovers novel biology.</title>
        <authorList>
            <person name="Wiegand S."/>
            <person name="Jogler M."/>
            <person name="Boedeker C."/>
            <person name="Pinto D."/>
            <person name="Vollmers J."/>
            <person name="Rivas-Marin E."/>
            <person name="Kohn T."/>
            <person name="Peeters S.H."/>
            <person name="Heuer A."/>
            <person name="Rast P."/>
            <person name="Oberbeckmann S."/>
            <person name="Bunk B."/>
            <person name="Jeske O."/>
            <person name="Meyerdierks A."/>
            <person name="Storesund J.E."/>
            <person name="Kallscheuer N."/>
            <person name="Luecker S."/>
            <person name="Lage O.M."/>
            <person name="Pohl T."/>
            <person name="Merkel B.J."/>
            <person name="Hornburger P."/>
            <person name="Mueller R.-W."/>
            <person name="Bruemmer F."/>
            <person name="Labrenz M."/>
            <person name="Spormann A.M."/>
            <person name="Op Den Camp H."/>
            <person name="Overmann J."/>
            <person name="Amann R."/>
            <person name="Jetten M.S.M."/>
            <person name="Mascher T."/>
            <person name="Medema M.H."/>
            <person name="Devos D.P."/>
            <person name="Kaster A.-K."/>
            <person name="Ovreas L."/>
            <person name="Rohde M."/>
            <person name="Galperin M.Y."/>
            <person name="Jogler C."/>
        </authorList>
    </citation>
    <scope>NUCLEOTIDE SEQUENCE [LARGE SCALE GENOMIC DNA]</scope>
    <source>
        <strain evidence="11 12">KOR34</strain>
    </source>
</reference>
<name>A0A5C5V2V5_9BACT</name>
<evidence type="ECO:0000256" key="7">
    <source>
        <dbReference type="RuleBase" id="RU000577"/>
    </source>
</evidence>
<dbReference type="InterPro" id="IPR013317">
    <property type="entry name" value="DnaA_dom"/>
</dbReference>
<dbReference type="OrthoDB" id="9807019at2"/>
<dbReference type="Gene3D" id="3.40.50.300">
    <property type="entry name" value="P-loop containing nucleotide triphosphate hydrolases"/>
    <property type="match status" value="1"/>
</dbReference>
<dbReference type="InterPro" id="IPR018312">
    <property type="entry name" value="Chromosome_initiator_DnaA_CS"/>
</dbReference>
<keyword evidence="5" id="KW-0446">Lipid-binding</keyword>
<dbReference type="PRINTS" id="PR00051">
    <property type="entry name" value="DNAA"/>
</dbReference>
<evidence type="ECO:0000256" key="8">
    <source>
        <dbReference type="RuleBase" id="RU004227"/>
    </source>
</evidence>
<dbReference type="PROSITE" id="PS01008">
    <property type="entry name" value="DNAA"/>
    <property type="match status" value="1"/>
</dbReference>
<dbReference type="InterPro" id="IPR003593">
    <property type="entry name" value="AAA+_ATPase"/>
</dbReference>
<evidence type="ECO:0000256" key="6">
    <source>
        <dbReference type="ARBA" id="ARBA00023125"/>
    </source>
</evidence>
<dbReference type="GO" id="GO:0006275">
    <property type="term" value="P:regulation of DNA replication"/>
    <property type="evidence" value="ECO:0007669"/>
    <property type="project" value="InterPro"/>
</dbReference>
<dbReference type="InterPro" id="IPR013159">
    <property type="entry name" value="DnaA_C"/>
</dbReference>